<comment type="cofactor">
    <cofactor evidence="1">
        <name>Mg(2+)</name>
        <dbReference type="ChEBI" id="CHEBI:18420"/>
    </cofactor>
</comment>
<evidence type="ECO:0000256" key="3">
    <source>
        <dbReference type="ARBA" id="ARBA00022448"/>
    </source>
</evidence>
<dbReference type="GO" id="GO:0015031">
    <property type="term" value="P:protein transport"/>
    <property type="evidence" value="ECO:0007669"/>
    <property type="project" value="UniProtKB-KW"/>
</dbReference>
<keyword evidence="12" id="KW-1133">Transmembrane helix</keyword>
<evidence type="ECO:0000259" key="16">
    <source>
        <dbReference type="Pfam" id="PF01926"/>
    </source>
</evidence>
<evidence type="ECO:0000256" key="14">
    <source>
        <dbReference type="ARBA" id="ARBA00024013"/>
    </source>
</evidence>
<keyword evidence="18" id="KW-1185">Reference proteome</keyword>
<dbReference type="SUPFAM" id="SSF52540">
    <property type="entry name" value="P-loop containing nucleoside triphosphate hydrolases"/>
    <property type="match status" value="1"/>
</dbReference>
<dbReference type="GO" id="GO:0046872">
    <property type="term" value="F:metal ion binding"/>
    <property type="evidence" value="ECO:0007669"/>
    <property type="project" value="UniProtKB-KW"/>
</dbReference>
<evidence type="ECO:0000256" key="13">
    <source>
        <dbReference type="ARBA" id="ARBA00023136"/>
    </source>
</evidence>
<keyword evidence="8" id="KW-0378">Hydrolase</keyword>
<dbReference type="OrthoDB" id="8954335at2759"/>
<feature type="region of interest" description="Disordered" evidence="15">
    <location>
        <begin position="1"/>
        <end position="21"/>
    </location>
</feature>
<keyword evidence="7" id="KW-0479">Metal-binding</keyword>
<evidence type="ECO:0000256" key="1">
    <source>
        <dbReference type="ARBA" id="ARBA00001946"/>
    </source>
</evidence>
<organism evidence="17 18">
    <name type="scientific">Sphagnurus paluster</name>
    <dbReference type="NCBI Taxonomy" id="117069"/>
    <lineage>
        <taxon>Eukaryota</taxon>
        <taxon>Fungi</taxon>
        <taxon>Dikarya</taxon>
        <taxon>Basidiomycota</taxon>
        <taxon>Agaricomycotina</taxon>
        <taxon>Agaricomycetes</taxon>
        <taxon>Agaricomycetidae</taxon>
        <taxon>Agaricales</taxon>
        <taxon>Tricholomatineae</taxon>
        <taxon>Lyophyllaceae</taxon>
        <taxon>Sphagnurus</taxon>
    </lineage>
</organism>
<name>A0A9P7GQH8_9AGAR</name>
<evidence type="ECO:0000256" key="8">
    <source>
        <dbReference type="ARBA" id="ARBA00022801"/>
    </source>
</evidence>
<keyword evidence="10" id="KW-0460">Magnesium</keyword>
<dbReference type="Gene3D" id="3.40.50.300">
    <property type="entry name" value="P-loop containing nucleotide triphosphate hydrolases"/>
    <property type="match status" value="1"/>
</dbReference>
<evidence type="ECO:0000256" key="12">
    <source>
        <dbReference type="ARBA" id="ARBA00022989"/>
    </source>
</evidence>
<keyword evidence="13" id="KW-0472">Membrane</keyword>
<evidence type="ECO:0000256" key="5">
    <source>
        <dbReference type="ARBA" id="ARBA00022640"/>
    </source>
</evidence>
<comment type="caution">
    <text evidence="17">The sequence shown here is derived from an EMBL/GenBank/DDBJ whole genome shotgun (WGS) entry which is preliminary data.</text>
</comment>
<dbReference type="PANTHER" id="PTHR10903:SF135">
    <property type="entry name" value="TRANSLOCASE OF CHLOROPLAST 120, CHLOROPLASTIC-RELATED"/>
    <property type="match status" value="1"/>
</dbReference>
<keyword evidence="6" id="KW-0812">Transmembrane</keyword>
<comment type="subcellular location">
    <subcellularLocation>
        <location evidence="2">Membrane</location>
        <topology evidence="2">Single-pass membrane protein</topology>
    </subcellularLocation>
    <subcellularLocation>
        <location evidence="14">Plastid</location>
        <location evidence="14">Chloroplast outer membrane</location>
    </subcellularLocation>
</comment>
<sequence>MGSKKLWERTERKKDDKLMPDPRETDLIIPIMGATGVGKSSFVNALLGEGSKEQAKVGHELQSETAHLQHYVIPYPGLPDRRVIVVDTPGFDDTTEDDREILRRIAVWLADSYSKEAKIAGVIYLYEITQTRMLGTARKNLDMFKKLCGPKATKNTVLVTTKWSLIRTEVGISREKQLKHEHWKEIIQQGSKMFRLDQPPEGKTALEIVAEIMEPIISERLVAMALEIQTELVKVEKLLAETEAGRTLRYTLEELLENQKKMAQRLQTEDGGEDVHRQVKDTDEKIQNTLEQLRALKIPWTRKFLGFFKLKRRSNSR</sequence>
<dbReference type="AlphaFoldDB" id="A0A9P7GQH8"/>
<reference evidence="17" key="1">
    <citation type="submission" date="2021-02" db="EMBL/GenBank/DDBJ databases">
        <authorList>
            <person name="Nieuwenhuis M."/>
            <person name="Van De Peppel L.J.J."/>
        </authorList>
    </citation>
    <scope>NUCLEOTIDE SEQUENCE</scope>
    <source>
        <strain evidence="17">D49</strain>
    </source>
</reference>
<keyword evidence="3" id="KW-0813">Transport</keyword>
<dbReference type="InterPro" id="IPR045058">
    <property type="entry name" value="GIMA/IAN/Toc"/>
</dbReference>
<dbReference type="InterPro" id="IPR027417">
    <property type="entry name" value="P-loop_NTPase"/>
</dbReference>
<keyword evidence="5" id="KW-0934">Plastid</keyword>
<accession>A0A9P7GQH8</accession>
<keyword evidence="4" id="KW-0150">Chloroplast</keyword>
<evidence type="ECO:0000313" key="17">
    <source>
        <dbReference type="EMBL" id="KAG5651162.1"/>
    </source>
</evidence>
<evidence type="ECO:0000256" key="2">
    <source>
        <dbReference type="ARBA" id="ARBA00004167"/>
    </source>
</evidence>
<dbReference type="Proteomes" id="UP000717328">
    <property type="component" value="Unassembled WGS sequence"/>
</dbReference>
<evidence type="ECO:0000256" key="7">
    <source>
        <dbReference type="ARBA" id="ARBA00022723"/>
    </source>
</evidence>
<evidence type="ECO:0000256" key="9">
    <source>
        <dbReference type="ARBA" id="ARBA00022805"/>
    </source>
</evidence>
<protein>
    <recommendedName>
        <fullName evidence="16">G domain-containing protein</fullName>
    </recommendedName>
</protein>
<keyword evidence="11" id="KW-0653">Protein transport</keyword>
<dbReference type="EMBL" id="JABCKI010000287">
    <property type="protein sequence ID" value="KAG5651162.1"/>
    <property type="molecule type" value="Genomic_DNA"/>
</dbReference>
<dbReference type="InterPro" id="IPR006073">
    <property type="entry name" value="GTP-bd"/>
</dbReference>
<dbReference type="CDD" id="cd00882">
    <property type="entry name" value="Ras_like_GTPase"/>
    <property type="match status" value="1"/>
</dbReference>
<evidence type="ECO:0000256" key="10">
    <source>
        <dbReference type="ARBA" id="ARBA00022842"/>
    </source>
</evidence>
<evidence type="ECO:0000256" key="11">
    <source>
        <dbReference type="ARBA" id="ARBA00022927"/>
    </source>
</evidence>
<dbReference type="GO" id="GO:0016787">
    <property type="term" value="F:hydrolase activity"/>
    <property type="evidence" value="ECO:0007669"/>
    <property type="project" value="UniProtKB-KW"/>
</dbReference>
<keyword evidence="9" id="KW-1002">Plastid outer membrane</keyword>
<proteinExistence type="predicted"/>
<dbReference type="Pfam" id="PF01926">
    <property type="entry name" value="MMR_HSR1"/>
    <property type="match status" value="1"/>
</dbReference>
<dbReference type="GO" id="GO:0016020">
    <property type="term" value="C:membrane"/>
    <property type="evidence" value="ECO:0007669"/>
    <property type="project" value="UniProtKB-SubCell"/>
</dbReference>
<gene>
    <name evidence="17" type="ORF">H0H81_009654</name>
</gene>
<dbReference type="GO" id="GO:0005525">
    <property type="term" value="F:GTP binding"/>
    <property type="evidence" value="ECO:0007669"/>
    <property type="project" value="InterPro"/>
</dbReference>
<evidence type="ECO:0000256" key="6">
    <source>
        <dbReference type="ARBA" id="ARBA00022692"/>
    </source>
</evidence>
<evidence type="ECO:0000256" key="15">
    <source>
        <dbReference type="SAM" id="MobiDB-lite"/>
    </source>
</evidence>
<feature type="domain" description="G" evidence="16">
    <location>
        <begin position="31"/>
        <end position="103"/>
    </location>
</feature>
<evidence type="ECO:0000313" key="18">
    <source>
        <dbReference type="Proteomes" id="UP000717328"/>
    </source>
</evidence>
<evidence type="ECO:0000256" key="4">
    <source>
        <dbReference type="ARBA" id="ARBA00022528"/>
    </source>
</evidence>
<reference evidence="17" key="2">
    <citation type="submission" date="2021-10" db="EMBL/GenBank/DDBJ databases">
        <title>Phylogenomics reveals ancestral predisposition of the termite-cultivated fungus Termitomyces towards a domesticated lifestyle.</title>
        <authorList>
            <person name="Auxier B."/>
            <person name="Grum-Grzhimaylo A."/>
            <person name="Cardenas M.E."/>
            <person name="Lodge J.D."/>
            <person name="Laessoe T."/>
            <person name="Pedersen O."/>
            <person name="Smith M.E."/>
            <person name="Kuyper T.W."/>
            <person name="Franco-Molano E.A."/>
            <person name="Baroni T.J."/>
            <person name="Aanen D.K."/>
        </authorList>
    </citation>
    <scope>NUCLEOTIDE SEQUENCE</scope>
    <source>
        <strain evidence="17">D49</strain>
    </source>
</reference>
<dbReference type="PANTHER" id="PTHR10903">
    <property type="entry name" value="GTPASE, IMAP FAMILY MEMBER-RELATED"/>
    <property type="match status" value="1"/>
</dbReference>